<keyword evidence="2" id="KW-1185">Reference proteome</keyword>
<proteinExistence type="predicted"/>
<evidence type="ECO:0000313" key="1">
    <source>
        <dbReference type="EMBL" id="GAA1578580.1"/>
    </source>
</evidence>
<dbReference type="EMBL" id="BAAAPH010000012">
    <property type="protein sequence ID" value="GAA1578580.1"/>
    <property type="molecule type" value="Genomic_DNA"/>
</dbReference>
<sequence>MLASDGWSREQITDACGVILEVVRELAAEYETDVPVTDESWPADVLAAADVLRHLAGVSGRVEDSGYARTGVMRSDHDGWAAFAAFAPWAYDATVWDRASRVVVELSDEGGSVVVNAEAELYDSLVRALGDARVLANLRRWRDGGLVRGG</sequence>
<evidence type="ECO:0000313" key="2">
    <source>
        <dbReference type="Proteomes" id="UP001501705"/>
    </source>
</evidence>
<gene>
    <name evidence="1" type="ORF">GCM10009804_38850</name>
</gene>
<accession>A0ABN2DJK7</accession>
<reference evidence="1 2" key="1">
    <citation type="journal article" date="2019" name="Int. J. Syst. Evol. Microbiol.">
        <title>The Global Catalogue of Microorganisms (GCM) 10K type strain sequencing project: providing services to taxonomists for standard genome sequencing and annotation.</title>
        <authorList>
            <consortium name="The Broad Institute Genomics Platform"/>
            <consortium name="The Broad Institute Genome Sequencing Center for Infectious Disease"/>
            <person name="Wu L."/>
            <person name="Ma J."/>
        </authorList>
    </citation>
    <scope>NUCLEOTIDE SEQUENCE [LARGE SCALE GENOMIC DNA]</scope>
    <source>
        <strain evidence="1 2">JCM 15572</strain>
    </source>
</reference>
<organism evidence="1 2">
    <name type="scientific">Kribbella hippodromi</name>
    <dbReference type="NCBI Taxonomy" id="434347"/>
    <lineage>
        <taxon>Bacteria</taxon>
        <taxon>Bacillati</taxon>
        <taxon>Actinomycetota</taxon>
        <taxon>Actinomycetes</taxon>
        <taxon>Propionibacteriales</taxon>
        <taxon>Kribbellaceae</taxon>
        <taxon>Kribbella</taxon>
    </lineage>
</organism>
<name>A0ABN2DJK7_9ACTN</name>
<protein>
    <recommendedName>
        <fullName evidence="3">Mycothiol-dependent maleylpyruvate isomerase metal-binding domain-containing protein</fullName>
    </recommendedName>
</protein>
<evidence type="ECO:0008006" key="3">
    <source>
        <dbReference type="Google" id="ProtNLM"/>
    </source>
</evidence>
<dbReference type="Proteomes" id="UP001501705">
    <property type="component" value="Unassembled WGS sequence"/>
</dbReference>
<comment type="caution">
    <text evidence="1">The sequence shown here is derived from an EMBL/GenBank/DDBJ whole genome shotgun (WGS) entry which is preliminary data.</text>
</comment>